<sequence length="96" mass="10996">MTGHQTRTLRSPRGRRLLVSDNFYTRYTYARAIDAFTDGDVRVLGTVRLNLVDKHNKVAFEPAVECIAKQERGSWELVAAVDPEKDFKKNTTPTKR</sequence>
<evidence type="ECO:0000313" key="1">
    <source>
        <dbReference type="EMBL" id="ETO77088.1"/>
    </source>
</evidence>
<organism evidence="1 2">
    <name type="scientific">Phytophthora nicotianae P1976</name>
    <dbReference type="NCBI Taxonomy" id="1317066"/>
    <lineage>
        <taxon>Eukaryota</taxon>
        <taxon>Sar</taxon>
        <taxon>Stramenopiles</taxon>
        <taxon>Oomycota</taxon>
        <taxon>Peronosporomycetes</taxon>
        <taxon>Peronosporales</taxon>
        <taxon>Peronosporaceae</taxon>
        <taxon>Phytophthora</taxon>
    </lineage>
</organism>
<dbReference type="OrthoDB" id="119168at2759"/>
<dbReference type="AlphaFoldDB" id="A0A081ADX7"/>
<accession>A0A081ADX7</accession>
<dbReference type="Proteomes" id="UP000028582">
    <property type="component" value="Unassembled WGS sequence"/>
</dbReference>
<protein>
    <recommendedName>
        <fullName evidence="3">PiggyBac transposable element-derived protein domain-containing protein</fullName>
    </recommendedName>
</protein>
<gene>
    <name evidence="1" type="ORF">F444_07674</name>
</gene>
<evidence type="ECO:0008006" key="3">
    <source>
        <dbReference type="Google" id="ProtNLM"/>
    </source>
</evidence>
<dbReference type="EMBL" id="ANJA01001467">
    <property type="protein sequence ID" value="ETO77088.1"/>
    <property type="molecule type" value="Genomic_DNA"/>
</dbReference>
<name>A0A081ADX7_PHYNI</name>
<reference evidence="1 2" key="1">
    <citation type="submission" date="2013-11" db="EMBL/GenBank/DDBJ databases">
        <title>The Genome Sequence of Phytophthora parasitica P1976.</title>
        <authorList>
            <consortium name="The Broad Institute Genomics Platform"/>
            <person name="Russ C."/>
            <person name="Tyler B."/>
            <person name="Panabieres F."/>
            <person name="Shan W."/>
            <person name="Tripathy S."/>
            <person name="Grunwald N."/>
            <person name="Machado M."/>
            <person name="Johnson C.S."/>
            <person name="Walker B."/>
            <person name="Young S."/>
            <person name="Zeng Q."/>
            <person name="Gargeya S."/>
            <person name="Fitzgerald M."/>
            <person name="Haas B."/>
            <person name="Abouelleil A."/>
            <person name="Allen A.W."/>
            <person name="Alvarado L."/>
            <person name="Arachchi H.M."/>
            <person name="Berlin A.M."/>
            <person name="Chapman S.B."/>
            <person name="Gainer-Dewar J."/>
            <person name="Goldberg J."/>
            <person name="Griggs A."/>
            <person name="Gujja S."/>
            <person name="Hansen M."/>
            <person name="Howarth C."/>
            <person name="Imamovic A."/>
            <person name="Ireland A."/>
            <person name="Larimer J."/>
            <person name="McCowan C."/>
            <person name="Murphy C."/>
            <person name="Pearson M."/>
            <person name="Poon T.W."/>
            <person name="Priest M."/>
            <person name="Roberts A."/>
            <person name="Saif S."/>
            <person name="Shea T."/>
            <person name="Sisk P."/>
            <person name="Sykes S."/>
            <person name="Wortman J."/>
            <person name="Nusbaum C."/>
            <person name="Birren B."/>
        </authorList>
    </citation>
    <scope>NUCLEOTIDE SEQUENCE [LARGE SCALE GENOMIC DNA]</scope>
    <source>
        <strain evidence="1 2">P1976</strain>
    </source>
</reference>
<evidence type="ECO:0000313" key="2">
    <source>
        <dbReference type="Proteomes" id="UP000028582"/>
    </source>
</evidence>
<proteinExistence type="predicted"/>
<comment type="caution">
    <text evidence="1">The sequence shown here is derived from an EMBL/GenBank/DDBJ whole genome shotgun (WGS) entry which is preliminary data.</text>
</comment>